<keyword evidence="2" id="KW-0789">Thiol protease inhibitor</keyword>
<accession>X1TGW7</accession>
<dbReference type="EMBL" id="BARW01027666">
    <property type="protein sequence ID" value="GAJ04548.1"/>
    <property type="molecule type" value="Genomic_DNA"/>
</dbReference>
<dbReference type="InterPro" id="IPR018990">
    <property type="entry name" value="Prot_inh_I42_chagasin"/>
</dbReference>
<keyword evidence="1" id="KW-0646">Protease inhibitor</keyword>
<feature type="region of interest" description="Disordered" evidence="3">
    <location>
        <begin position="1"/>
        <end position="21"/>
    </location>
</feature>
<evidence type="ECO:0000313" key="5">
    <source>
        <dbReference type="EMBL" id="GAJ04548.1"/>
    </source>
</evidence>
<feature type="domain" description="Proteinase inhibitor I42 chagasin" evidence="4">
    <location>
        <begin position="3"/>
        <end position="66"/>
    </location>
</feature>
<organism evidence="5">
    <name type="scientific">marine sediment metagenome</name>
    <dbReference type="NCBI Taxonomy" id="412755"/>
    <lineage>
        <taxon>unclassified sequences</taxon>
        <taxon>metagenomes</taxon>
        <taxon>ecological metagenomes</taxon>
    </lineage>
</organism>
<dbReference type="AlphaFoldDB" id="X1TGW7"/>
<gene>
    <name evidence="5" type="ORF">S12H4_44842</name>
</gene>
<evidence type="ECO:0000256" key="3">
    <source>
        <dbReference type="SAM" id="MobiDB-lite"/>
    </source>
</evidence>
<dbReference type="Gene3D" id="2.60.40.2020">
    <property type="match status" value="1"/>
</dbReference>
<dbReference type="GO" id="GO:0004869">
    <property type="term" value="F:cysteine-type endopeptidase inhibitor activity"/>
    <property type="evidence" value="ECO:0007669"/>
    <property type="project" value="UniProtKB-KW"/>
</dbReference>
<evidence type="ECO:0000256" key="2">
    <source>
        <dbReference type="ARBA" id="ARBA00022704"/>
    </source>
</evidence>
<evidence type="ECO:0000259" key="4">
    <source>
        <dbReference type="Pfam" id="PF09394"/>
    </source>
</evidence>
<comment type="caution">
    <text evidence="5">The sequence shown here is derived from an EMBL/GenBank/DDBJ whole genome shotgun (WGS) entry which is preliminary data.</text>
</comment>
<dbReference type="Pfam" id="PF09394">
    <property type="entry name" value="Inhibitor_I42"/>
    <property type="match status" value="1"/>
</dbReference>
<name>X1TGW7_9ZZZZ</name>
<reference evidence="5" key="1">
    <citation type="journal article" date="2014" name="Front. Microbiol.">
        <title>High frequency of phylogenetically diverse reductive dehalogenase-homologous genes in deep subseafloor sedimentary metagenomes.</title>
        <authorList>
            <person name="Kawai M."/>
            <person name="Futagami T."/>
            <person name="Toyoda A."/>
            <person name="Takaki Y."/>
            <person name="Nishi S."/>
            <person name="Hori S."/>
            <person name="Arai W."/>
            <person name="Tsubouchi T."/>
            <person name="Morono Y."/>
            <person name="Uchiyama I."/>
            <person name="Ito T."/>
            <person name="Fujiyama A."/>
            <person name="Inagaki F."/>
            <person name="Takami H."/>
        </authorList>
    </citation>
    <scope>NUCLEOTIDE SEQUENCE</scope>
    <source>
        <strain evidence="5">Expedition CK06-06</strain>
    </source>
</reference>
<dbReference type="SUPFAM" id="SSF141066">
    <property type="entry name" value="ICP-like"/>
    <property type="match status" value="1"/>
</dbReference>
<protein>
    <recommendedName>
        <fullName evidence="4">Proteinase inhibitor I42 chagasin domain-containing protein</fullName>
    </recommendedName>
</protein>
<feature type="non-terminal residue" evidence="5">
    <location>
        <position position="1"/>
    </location>
</feature>
<sequence>QGSILEQMGEAEFKPSQTGEPPLVGAGGWEIFRFKAISAGQMTLQLVYRRSWEEGVEPINTFSIEVVVN</sequence>
<proteinExistence type="predicted"/>
<evidence type="ECO:0000256" key="1">
    <source>
        <dbReference type="ARBA" id="ARBA00022690"/>
    </source>
</evidence>
<dbReference type="InterPro" id="IPR036331">
    <property type="entry name" value="Chagasin-like_sf"/>
</dbReference>